<comment type="catalytic activity">
    <reaction evidence="4">
        <text>2 GTP = 3',3'-c-di-GMP + 2 diphosphate</text>
        <dbReference type="Rhea" id="RHEA:24898"/>
        <dbReference type="ChEBI" id="CHEBI:33019"/>
        <dbReference type="ChEBI" id="CHEBI:37565"/>
        <dbReference type="ChEBI" id="CHEBI:58805"/>
        <dbReference type="EC" id="2.7.7.65"/>
    </reaction>
</comment>
<dbReference type="InterPro" id="IPR050469">
    <property type="entry name" value="Diguanylate_Cyclase"/>
</dbReference>
<dbReference type="GO" id="GO:1902201">
    <property type="term" value="P:negative regulation of bacterial-type flagellum-dependent cell motility"/>
    <property type="evidence" value="ECO:0007669"/>
    <property type="project" value="TreeGrafter"/>
</dbReference>
<dbReference type="EC" id="2.7.7.65" evidence="3"/>
<reference evidence="7 8" key="1">
    <citation type="journal article" date="2016" name="Front. Microbiol.">
        <title>Genomic Resource of Rice Seed Associated Bacteria.</title>
        <authorList>
            <person name="Midha S."/>
            <person name="Bansal K."/>
            <person name="Sharma S."/>
            <person name="Kumar N."/>
            <person name="Patil P.P."/>
            <person name="Chaudhry V."/>
            <person name="Patil P.B."/>
        </authorList>
    </citation>
    <scope>NUCLEOTIDE SEQUENCE [LARGE SCALE GENOMIC DNA]</scope>
    <source>
        <strain evidence="7 8">RSA13</strain>
    </source>
</reference>
<dbReference type="EMBL" id="LDSI01000017">
    <property type="protein sequence ID" value="KTS96934.1"/>
    <property type="molecule type" value="Genomic_DNA"/>
</dbReference>
<proteinExistence type="predicted"/>
<evidence type="ECO:0000313" key="7">
    <source>
        <dbReference type="EMBL" id="KTS96934.1"/>
    </source>
</evidence>
<dbReference type="RefSeq" id="WP_058708659.1">
    <property type="nucleotide sequence ID" value="NZ_LDSI01000017.1"/>
</dbReference>
<keyword evidence="5" id="KW-0472">Membrane</keyword>
<dbReference type="InterPro" id="IPR000160">
    <property type="entry name" value="GGDEF_dom"/>
</dbReference>
<comment type="pathway">
    <text evidence="2">Purine metabolism; 3',5'-cyclic di-GMP biosynthesis.</text>
</comment>
<dbReference type="InterPro" id="IPR029787">
    <property type="entry name" value="Nucleotide_cyclase"/>
</dbReference>
<sequence length="525" mass="57779">MYRRKIHLRTLLTALSIGSVIVTSGLLLGALFLFQKSNIEESLLDSNIAYARKLADTTDHYLAIAQRELAWSAGQIADLNNVQLLHRETTRLLQQSGFFNSVVVLDNHSIIASLSPESLSLLGVKVDTAETEQANKLQKPFISSPFISPSGNYVVFISHPLFAHDGHYLGFIGGTIYLKKQSMLSDILSQHYYGDGTSVSIVSDDGTIIFSQDPTRVGTRMALSQPLQKRLAATMSGQFMIQDAGKKYLIGYASLQKTDWNIFMSGTSETVNGLMTRTARNAFWFILIIIVLTATCMAFLASRISYPLEKLAGMVRDGGSEASPDPLSSVNTWYNEADRLREAVQHHRRAVAGHVADLNDKAMTDPLTGLNNRRGFYAQAAQHREEPVQSAIAIDIDHFKIINDRYGHDAGDKVLVSLAGLLRKRCRTLDVISRFGGEEFVLLLPGTSMGDAAAMAERIREAVSHTVFPFINSMTVSLGVATLNGLGDDASLLRRADEALYAAKDEGRNCVMVNHEGYISRYPAR</sequence>
<dbReference type="Pfam" id="PF00990">
    <property type="entry name" value="GGDEF"/>
    <property type="match status" value="1"/>
</dbReference>
<feature type="transmembrane region" description="Helical" evidence="5">
    <location>
        <begin position="12"/>
        <end position="34"/>
    </location>
</feature>
<dbReference type="PANTHER" id="PTHR45138:SF9">
    <property type="entry name" value="DIGUANYLATE CYCLASE DGCM-RELATED"/>
    <property type="match status" value="1"/>
</dbReference>
<dbReference type="CDD" id="cd12912">
    <property type="entry name" value="PDC2_MCP_like"/>
    <property type="match status" value="1"/>
</dbReference>
<gene>
    <name evidence="7" type="ORF">RSA13_12065</name>
</gene>
<dbReference type="PROSITE" id="PS50887">
    <property type="entry name" value="GGDEF"/>
    <property type="match status" value="1"/>
</dbReference>
<dbReference type="GO" id="GO:0043709">
    <property type="term" value="P:cell adhesion involved in single-species biofilm formation"/>
    <property type="evidence" value="ECO:0007669"/>
    <property type="project" value="TreeGrafter"/>
</dbReference>
<feature type="transmembrane region" description="Helical" evidence="5">
    <location>
        <begin position="282"/>
        <end position="301"/>
    </location>
</feature>
<comment type="caution">
    <text evidence="7">The sequence shown here is derived from an EMBL/GenBank/DDBJ whole genome shotgun (WGS) entry which is preliminary data.</text>
</comment>
<dbReference type="NCBIfam" id="TIGR00254">
    <property type="entry name" value="GGDEF"/>
    <property type="match status" value="1"/>
</dbReference>
<feature type="domain" description="GGDEF" evidence="6">
    <location>
        <begin position="387"/>
        <end position="516"/>
    </location>
</feature>
<dbReference type="CDD" id="cd18773">
    <property type="entry name" value="PDC1_HK_sensor"/>
    <property type="match status" value="1"/>
</dbReference>
<dbReference type="GO" id="GO:0005886">
    <property type="term" value="C:plasma membrane"/>
    <property type="evidence" value="ECO:0007669"/>
    <property type="project" value="TreeGrafter"/>
</dbReference>
<dbReference type="AlphaFoldDB" id="A0AB34VET0"/>
<comment type="cofactor">
    <cofactor evidence="1">
        <name>Mg(2+)</name>
        <dbReference type="ChEBI" id="CHEBI:18420"/>
    </cofactor>
</comment>
<evidence type="ECO:0000256" key="5">
    <source>
        <dbReference type="SAM" id="Phobius"/>
    </source>
</evidence>
<protein>
    <recommendedName>
        <fullName evidence="3">diguanylate cyclase</fullName>
        <ecNumber evidence="3">2.7.7.65</ecNumber>
    </recommendedName>
</protein>
<dbReference type="Proteomes" id="UP000072520">
    <property type="component" value="Unassembled WGS sequence"/>
</dbReference>
<dbReference type="Gene3D" id="3.30.450.20">
    <property type="entry name" value="PAS domain"/>
    <property type="match status" value="2"/>
</dbReference>
<evidence type="ECO:0000313" key="8">
    <source>
        <dbReference type="Proteomes" id="UP000072520"/>
    </source>
</evidence>
<evidence type="ECO:0000256" key="3">
    <source>
        <dbReference type="ARBA" id="ARBA00012528"/>
    </source>
</evidence>
<dbReference type="CDD" id="cd01949">
    <property type="entry name" value="GGDEF"/>
    <property type="match status" value="1"/>
</dbReference>
<evidence type="ECO:0000256" key="4">
    <source>
        <dbReference type="ARBA" id="ARBA00034247"/>
    </source>
</evidence>
<evidence type="ECO:0000259" key="6">
    <source>
        <dbReference type="PROSITE" id="PS50887"/>
    </source>
</evidence>
<dbReference type="SMART" id="SM00267">
    <property type="entry name" value="GGDEF"/>
    <property type="match status" value="1"/>
</dbReference>
<evidence type="ECO:0000256" key="1">
    <source>
        <dbReference type="ARBA" id="ARBA00001946"/>
    </source>
</evidence>
<organism evidence="7 8">
    <name type="scientific">Pantoea stewartii</name>
    <dbReference type="NCBI Taxonomy" id="66269"/>
    <lineage>
        <taxon>Bacteria</taxon>
        <taxon>Pseudomonadati</taxon>
        <taxon>Pseudomonadota</taxon>
        <taxon>Gammaproteobacteria</taxon>
        <taxon>Enterobacterales</taxon>
        <taxon>Erwiniaceae</taxon>
        <taxon>Pantoea</taxon>
    </lineage>
</organism>
<keyword evidence="5" id="KW-1133">Transmembrane helix</keyword>
<dbReference type="FunFam" id="3.30.70.270:FF:000001">
    <property type="entry name" value="Diguanylate cyclase domain protein"/>
    <property type="match status" value="1"/>
</dbReference>
<accession>A0AB34VET0</accession>
<dbReference type="PANTHER" id="PTHR45138">
    <property type="entry name" value="REGULATORY COMPONENTS OF SENSORY TRANSDUCTION SYSTEM"/>
    <property type="match status" value="1"/>
</dbReference>
<dbReference type="InterPro" id="IPR043128">
    <property type="entry name" value="Rev_trsase/Diguanyl_cyclase"/>
</dbReference>
<evidence type="ECO:0000256" key="2">
    <source>
        <dbReference type="ARBA" id="ARBA00004665"/>
    </source>
</evidence>
<dbReference type="SUPFAM" id="SSF55073">
    <property type="entry name" value="Nucleotide cyclase"/>
    <property type="match status" value="1"/>
</dbReference>
<keyword evidence="5" id="KW-0812">Transmembrane</keyword>
<dbReference type="GO" id="GO:0052621">
    <property type="term" value="F:diguanylate cyclase activity"/>
    <property type="evidence" value="ECO:0007669"/>
    <property type="project" value="UniProtKB-EC"/>
</dbReference>
<name>A0AB34VET0_9GAMM</name>
<dbReference type="Gene3D" id="3.30.70.270">
    <property type="match status" value="1"/>
</dbReference>